<organism evidence="2 3">
    <name type="scientific">Nonomuraea soli</name>
    <dbReference type="NCBI Taxonomy" id="1032476"/>
    <lineage>
        <taxon>Bacteria</taxon>
        <taxon>Bacillati</taxon>
        <taxon>Actinomycetota</taxon>
        <taxon>Actinomycetes</taxon>
        <taxon>Streptosporangiales</taxon>
        <taxon>Streptosporangiaceae</taxon>
        <taxon>Nonomuraea</taxon>
    </lineage>
</organism>
<dbReference type="EMBL" id="JACDUR010000009">
    <property type="protein sequence ID" value="MBA2896535.1"/>
    <property type="molecule type" value="Genomic_DNA"/>
</dbReference>
<evidence type="ECO:0000313" key="3">
    <source>
        <dbReference type="Proteomes" id="UP000530928"/>
    </source>
</evidence>
<keyword evidence="3" id="KW-1185">Reference proteome</keyword>
<proteinExistence type="predicted"/>
<dbReference type="Pfam" id="PF14062">
    <property type="entry name" value="DUF4253"/>
    <property type="match status" value="1"/>
</dbReference>
<dbReference type="AlphaFoldDB" id="A0A7W0CSL5"/>
<comment type="caution">
    <text evidence="2">The sequence shown here is derived from an EMBL/GenBank/DDBJ whole genome shotgun (WGS) entry which is preliminary data.</text>
</comment>
<reference evidence="2 3" key="1">
    <citation type="submission" date="2020-07" db="EMBL/GenBank/DDBJ databases">
        <title>Genomic Encyclopedia of Type Strains, Phase IV (KMG-IV): sequencing the most valuable type-strain genomes for metagenomic binning, comparative biology and taxonomic classification.</title>
        <authorList>
            <person name="Goeker M."/>
        </authorList>
    </citation>
    <scope>NUCLEOTIDE SEQUENCE [LARGE SCALE GENOMIC DNA]</scope>
    <source>
        <strain evidence="2 3">DSM 45533</strain>
    </source>
</reference>
<sequence>MEDHQLTPELRQLFADGGKGRTLPAVLPEGEVLCSEDERPAFWISFDPSPPGLWSAMRAAHRRSGLWPLLLEETHQPWSAARVEPDDPAMIDHFTAEGFMAEVWQEWVAQAAPEALAELEPFGALCPGLAEPGVPVADPDVVADWFAKSLEDRGMPLGLAVAGRGADSLVATGWQGAIHHNEWQVPMAAVVRSWEERFGARVVCLGFNTLDLSVAAPPADLEHALHVAAEHWTFCPDNVIQGAGDLRGYAEQLVGGHSWSFWWD</sequence>
<dbReference type="RefSeq" id="WP_181615271.1">
    <property type="nucleotide sequence ID" value="NZ_BAABAM010000004.1"/>
</dbReference>
<evidence type="ECO:0000313" key="2">
    <source>
        <dbReference type="EMBL" id="MBA2896535.1"/>
    </source>
</evidence>
<dbReference type="InterPro" id="IPR025349">
    <property type="entry name" value="DUF4253"/>
</dbReference>
<name>A0A7W0CSL5_9ACTN</name>
<protein>
    <recommendedName>
        <fullName evidence="1">DUF4253 domain-containing protein</fullName>
    </recommendedName>
</protein>
<feature type="domain" description="DUF4253" evidence="1">
    <location>
        <begin position="157"/>
        <end position="264"/>
    </location>
</feature>
<evidence type="ECO:0000259" key="1">
    <source>
        <dbReference type="Pfam" id="PF14062"/>
    </source>
</evidence>
<gene>
    <name evidence="2" type="ORF">HNR30_007926</name>
</gene>
<dbReference type="Proteomes" id="UP000530928">
    <property type="component" value="Unassembled WGS sequence"/>
</dbReference>
<accession>A0A7W0CSL5</accession>